<dbReference type="PRINTS" id="PR00344">
    <property type="entry name" value="BCTRLSENSOR"/>
</dbReference>
<feature type="domain" description="PAC" evidence="9">
    <location>
        <begin position="618"/>
        <end position="670"/>
    </location>
</feature>
<dbReference type="Pfam" id="PF02518">
    <property type="entry name" value="HATPase_c"/>
    <property type="match status" value="1"/>
</dbReference>
<dbReference type="InterPro" id="IPR003594">
    <property type="entry name" value="HATPase_dom"/>
</dbReference>
<keyword evidence="4" id="KW-0808">Transferase</keyword>
<dbReference type="Gene3D" id="1.10.287.130">
    <property type="match status" value="1"/>
</dbReference>
<dbReference type="SMART" id="SM00388">
    <property type="entry name" value="HisKA"/>
    <property type="match status" value="1"/>
</dbReference>
<dbReference type="Gene3D" id="3.30.450.40">
    <property type="match status" value="1"/>
</dbReference>
<dbReference type="SMART" id="SM00387">
    <property type="entry name" value="HATPase_c"/>
    <property type="match status" value="1"/>
</dbReference>
<feature type="domain" description="Histidine kinase" evidence="7">
    <location>
        <begin position="681"/>
        <end position="894"/>
    </location>
</feature>
<dbReference type="InterPro" id="IPR001610">
    <property type="entry name" value="PAC"/>
</dbReference>
<evidence type="ECO:0000256" key="5">
    <source>
        <dbReference type="ARBA" id="ARBA00022777"/>
    </source>
</evidence>
<dbReference type="Pfam" id="PF01590">
    <property type="entry name" value="GAF"/>
    <property type="match status" value="1"/>
</dbReference>
<name>A0A7D5K8T8_9EURY</name>
<dbReference type="CDD" id="cd00082">
    <property type="entry name" value="HisKA"/>
    <property type="match status" value="1"/>
</dbReference>
<evidence type="ECO:0000256" key="2">
    <source>
        <dbReference type="ARBA" id="ARBA00012438"/>
    </source>
</evidence>
<dbReference type="InterPro" id="IPR003661">
    <property type="entry name" value="HisK_dim/P_dom"/>
</dbReference>
<dbReference type="InterPro" id="IPR013656">
    <property type="entry name" value="PAS_4"/>
</dbReference>
<feature type="domain" description="PAS" evidence="8">
    <location>
        <begin position="185"/>
        <end position="255"/>
    </location>
</feature>
<dbReference type="SMART" id="SM00086">
    <property type="entry name" value="PAC"/>
    <property type="match status" value="2"/>
</dbReference>
<dbReference type="AlphaFoldDB" id="A0A7D5K8T8"/>
<evidence type="ECO:0000256" key="6">
    <source>
        <dbReference type="SAM" id="Coils"/>
    </source>
</evidence>
<dbReference type="Pfam" id="PF08448">
    <property type="entry name" value="PAS_4"/>
    <property type="match status" value="3"/>
</dbReference>
<sequence>MTSSPHADVDSETLTRIRQQEVVAELGQQALETDDLDQLMHEAAVAVAETLDNEYAKVLELLPDDDEVFLRQGIGWRDGLVGDATVPTDMDSQAGYTLRSEQPIIVDDLRTEERFSGPELLTSHDVMSGISVIIGPVENPWGVLGTHTSEGREFTKHDANFVQSVANVLAAAIGKTETKRQLRKRESELEETFDRITDAFIGLDRNWNITYINDHGAELLDPEGEGLIGENFWDPFEPALGTTFEEEYRKAMETQEPTSFEEYYPPLGIWFEVHAYPSKSGLSIYFRDITERKEREQKLIESEQRYRTLAENFPNGIVTMFDEDLRYTLAAGNAFDEFPVSAADAEGQQVRDVWPDHAAETLQPAFRAALEGEKQVVEVEYLDREWVVHVVPISDDHGTVFGGMTIAQDITERKEYEQALEESEAKFRLLAENLEEMVWLEDPETRAILYINPAYESIFRRDQEALLDDPQTFFEAVHPNDCQRVEESYDALPNETFDEEYRIVQPDGQIRWLNTRAYSVHHEDRNTRRIVGIAEDITERKERERALEESERRYRTLVENFPNGAVGLFDEDLTYTVAGGEFLEELGFSAEDVVGTTIYGRYPDELVDEIRPHFTAVFDGESNTFEIELDSRQLLAHTLPVRDADDEIYAGMLVIQDITERMEYRRMLEESNERLEQFAYAASHDLQEPLRMISSYLSLIESRYSDELDDDAEEFLEFAVDGADRMREMIDGLLEYSRVDTQGDPFEPIDLNEILDETRDNLQMKIEENDAEITAEQLPRVHADASQIQQVFQNLISNAIEYSGDEPPQIHIEAEQNRRKHLISVHDEGIGIDPDDQDRVFKVFQRLHSREEHSGTGIGLALCQRIVERHGGRIWVDSVPGEGTTFSFTLPPAQD</sequence>
<organism evidence="10 11">
    <name type="scientific">Natrinema halophilum</name>
    <dbReference type="NCBI Taxonomy" id="1699371"/>
    <lineage>
        <taxon>Archaea</taxon>
        <taxon>Methanobacteriati</taxon>
        <taxon>Methanobacteriota</taxon>
        <taxon>Stenosarchaea group</taxon>
        <taxon>Halobacteria</taxon>
        <taxon>Halobacteriales</taxon>
        <taxon>Natrialbaceae</taxon>
        <taxon>Natrinema</taxon>
    </lineage>
</organism>
<evidence type="ECO:0000259" key="8">
    <source>
        <dbReference type="PROSITE" id="PS50112"/>
    </source>
</evidence>
<evidence type="ECO:0000313" key="11">
    <source>
        <dbReference type="Proteomes" id="UP000509241"/>
    </source>
</evidence>
<feature type="domain" description="PAC" evidence="9">
    <location>
        <begin position="370"/>
        <end position="422"/>
    </location>
</feature>
<evidence type="ECO:0000313" key="10">
    <source>
        <dbReference type="EMBL" id="QLG51003.1"/>
    </source>
</evidence>
<dbReference type="Gene3D" id="3.30.450.20">
    <property type="entry name" value="PAS domain"/>
    <property type="match status" value="4"/>
</dbReference>
<dbReference type="GO" id="GO:0000155">
    <property type="term" value="F:phosphorelay sensor kinase activity"/>
    <property type="evidence" value="ECO:0007669"/>
    <property type="project" value="InterPro"/>
</dbReference>
<dbReference type="Proteomes" id="UP000509241">
    <property type="component" value="Chromosome"/>
</dbReference>
<dbReference type="PROSITE" id="PS50109">
    <property type="entry name" value="HIS_KIN"/>
    <property type="match status" value="1"/>
</dbReference>
<dbReference type="SUPFAM" id="SSF55781">
    <property type="entry name" value="GAF domain-like"/>
    <property type="match status" value="1"/>
</dbReference>
<evidence type="ECO:0000259" key="9">
    <source>
        <dbReference type="PROSITE" id="PS50113"/>
    </source>
</evidence>
<dbReference type="InterPro" id="IPR052162">
    <property type="entry name" value="Sensor_kinase/Photoreceptor"/>
</dbReference>
<dbReference type="SUPFAM" id="SSF47384">
    <property type="entry name" value="Homodimeric domain of signal transducing histidine kinase"/>
    <property type="match status" value="1"/>
</dbReference>
<evidence type="ECO:0000259" key="7">
    <source>
        <dbReference type="PROSITE" id="PS50109"/>
    </source>
</evidence>
<dbReference type="CDD" id="cd00130">
    <property type="entry name" value="PAS"/>
    <property type="match status" value="2"/>
</dbReference>
<dbReference type="GeneID" id="56035682"/>
<dbReference type="InterPro" id="IPR029016">
    <property type="entry name" value="GAF-like_dom_sf"/>
</dbReference>
<dbReference type="Pfam" id="PF00512">
    <property type="entry name" value="HisKA"/>
    <property type="match status" value="1"/>
</dbReference>
<feature type="coiled-coil region" evidence="6">
    <location>
        <begin position="406"/>
        <end position="433"/>
    </location>
</feature>
<evidence type="ECO:0000256" key="3">
    <source>
        <dbReference type="ARBA" id="ARBA00022553"/>
    </source>
</evidence>
<feature type="domain" description="PAC" evidence="9">
    <location>
        <begin position="497"/>
        <end position="549"/>
    </location>
</feature>
<feature type="domain" description="PAS" evidence="8">
    <location>
        <begin position="423"/>
        <end position="496"/>
    </location>
</feature>
<dbReference type="InterPro" id="IPR004358">
    <property type="entry name" value="Sig_transdc_His_kin-like_C"/>
</dbReference>
<dbReference type="InterPro" id="IPR036890">
    <property type="entry name" value="HATPase_C_sf"/>
</dbReference>
<dbReference type="InterPro" id="IPR035965">
    <property type="entry name" value="PAS-like_dom_sf"/>
</dbReference>
<dbReference type="InterPro" id="IPR005467">
    <property type="entry name" value="His_kinase_dom"/>
</dbReference>
<dbReference type="PANTHER" id="PTHR43304">
    <property type="entry name" value="PHYTOCHROME-LIKE PROTEIN CPH1"/>
    <property type="match status" value="1"/>
</dbReference>
<dbReference type="FunFam" id="3.30.565.10:FF:000006">
    <property type="entry name" value="Sensor histidine kinase WalK"/>
    <property type="match status" value="1"/>
</dbReference>
<evidence type="ECO:0000256" key="1">
    <source>
        <dbReference type="ARBA" id="ARBA00000085"/>
    </source>
</evidence>
<dbReference type="Pfam" id="PF08447">
    <property type="entry name" value="PAS_3"/>
    <property type="match status" value="1"/>
</dbReference>
<dbReference type="NCBIfam" id="TIGR00229">
    <property type="entry name" value="sensory_box"/>
    <property type="match status" value="4"/>
</dbReference>
<proteinExistence type="predicted"/>
<dbReference type="EMBL" id="CP058601">
    <property type="protein sequence ID" value="QLG51003.1"/>
    <property type="molecule type" value="Genomic_DNA"/>
</dbReference>
<evidence type="ECO:0000256" key="4">
    <source>
        <dbReference type="ARBA" id="ARBA00022679"/>
    </source>
</evidence>
<keyword evidence="6" id="KW-0175">Coiled coil</keyword>
<gene>
    <name evidence="10" type="ORF">HYG82_20285</name>
</gene>
<dbReference type="OrthoDB" id="342253at2157"/>
<dbReference type="KEGG" id="haly:HYG82_20285"/>
<protein>
    <recommendedName>
        <fullName evidence="2">histidine kinase</fullName>
        <ecNumber evidence="2">2.7.13.3</ecNumber>
    </recommendedName>
</protein>
<dbReference type="PROSITE" id="PS50113">
    <property type="entry name" value="PAC"/>
    <property type="match status" value="3"/>
</dbReference>
<dbReference type="Gene3D" id="3.30.565.10">
    <property type="entry name" value="Histidine kinase-like ATPase, C-terminal domain"/>
    <property type="match status" value="1"/>
</dbReference>
<reference evidence="10 11" key="1">
    <citation type="submission" date="2020-07" db="EMBL/GenBank/DDBJ databases">
        <authorList>
            <person name="Cui H."/>
        </authorList>
    </citation>
    <scope>NUCLEOTIDE SEQUENCE [LARGE SCALE GENOMIC DNA]</scope>
    <source>
        <strain evidence="10 11">YPL8</strain>
    </source>
</reference>
<dbReference type="EC" id="2.7.13.3" evidence="2"/>
<keyword evidence="5" id="KW-0418">Kinase</keyword>
<comment type="catalytic activity">
    <reaction evidence="1">
        <text>ATP + protein L-histidine = ADP + protein N-phospho-L-histidine.</text>
        <dbReference type="EC" id="2.7.13.3"/>
    </reaction>
</comment>
<dbReference type="SUPFAM" id="SSF55785">
    <property type="entry name" value="PYP-like sensor domain (PAS domain)"/>
    <property type="match status" value="4"/>
</dbReference>
<dbReference type="SMART" id="SM00091">
    <property type="entry name" value="PAS"/>
    <property type="match status" value="4"/>
</dbReference>
<dbReference type="InterPro" id="IPR003018">
    <property type="entry name" value="GAF"/>
</dbReference>
<dbReference type="RefSeq" id="WP_179264089.1">
    <property type="nucleotide sequence ID" value="NZ_CP058601.1"/>
</dbReference>
<dbReference type="InterPro" id="IPR000014">
    <property type="entry name" value="PAS"/>
</dbReference>
<dbReference type="InterPro" id="IPR000700">
    <property type="entry name" value="PAS-assoc_C"/>
</dbReference>
<dbReference type="SUPFAM" id="SSF55874">
    <property type="entry name" value="ATPase domain of HSP90 chaperone/DNA topoisomerase II/histidine kinase"/>
    <property type="match status" value="1"/>
</dbReference>
<keyword evidence="3" id="KW-0597">Phosphoprotein</keyword>
<dbReference type="PROSITE" id="PS50112">
    <property type="entry name" value="PAS"/>
    <property type="match status" value="2"/>
</dbReference>
<accession>A0A7D5K8T8</accession>
<keyword evidence="11" id="KW-1185">Reference proteome</keyword>
<dbReference type="SMART" id="SM00065">
    <property type="entry name" value="GAF"/>
    <property type="match status" value="1"/>
</dbReference>
<dbReference type="InterPro" id="IPR013655">
    <property type="entry name" value="PAS_fold_3"/>
</dbReference>
<dbReference type="PANTHER" id="PTHR43304:SF1">
    <property type="entry name" value="PAC DOMAIN-CONTAINING PROTEIN"/>
    <property type="match status" value="1"/>
</dbReference>
<dbReference type="InterPro" id="IPR036097">
    <property type="entry name" value="HisK_dim/P_sf"/>
</dbReference>